<accession>A0A9W6QSW2</accession>
<dbReference type="Gene3D" id="3.40.50.880">
    <property type="match status" value="1"/>
</dbReference>
<evidence type="ECO:0000313" key="10">
    <source>
        <dbReference type="Proteomes" id="UP001165042"/>
    </source>
</evidence>
<name>A0A9W6QSW2_9PSEU</name>
<keyword evidence="4" id="KW-0315">Glutamine amidotransferase</keyword>
<dbReference type="GO" id="GO:0008153">
    <property type="term" value="P:4-aminobenzoate biosynthetic process"/>
    <property type="evidence" value="ECO:0007669"/>
    <property type="project" value="TreeGrafter"/>
</dbReference>
<comment type="caution">
    <text evidence="9">The sequence shown here is derived from an EMBL/GenBank/DDBJ whole genome shotgun (WGS) entry which is preliminary data.</text>
</comment>
<dbReference type="PANTHER" id="PTHR11236:SF18">
    <property type="entry name" value="AMINODEOXYCHORISMATE SYNTHASE"/>
    <property type="match status" value="1"/>
</dbReference>
<dbReference type="GO" id="GO:0000162">
    <property type="term" value="P:L-tryptophan biosynthetic process"/>
    <property type="evidence" value="ECO:0007669"/>
    <property type="project" value="TreeGrafter"/>
</dbReference>
<dbReference type="PRINTS" id="PR00097">
    <property type="entry name" value="ANTSNTHASEII"/>
</dbReference>
<dbReference type="SUPFAM" id="SSF56322">
    <property type="entry name" value="ADC synthase"/>
    <property type="match status" value="1"/>
</dbReference>
<dbReference type="InterPro" id="IPR006221">
    <property type="entry name" value="TrpG/PapA_dom"/>
</dbReference>
<keyword evidence="3" id="KW-0808">Transferase</keyword>
<keyword evidence="10" id="KW-1185">Reference proteome</keyword>
<feature type="domain" description="Anthranilate synthase component I N-terminal" evidence="8">
    <location>
        <begin position="270"/>
        <end position="405"/>
    </location>
</feature>
<dbReference type="EC" id="2.6.1.85" evidence="2"/>
<evidence type="ECO:0000259" key="8">
    <source>
        <dbReference type="Pfam" id="PF04715"/>
    </source>
</evidence>
<dbReference type="SUPFAM" id="SSF52317">
    <property type="entry name" value="Class I glutamine amidotransferase-like"/>
    <property type="match status" value="1"/>
</dbReference>
<reference evidence="9" key="1">
    <citation type="submission" date="2023-02" db="EMBL/GenBank/DDBJ databases">
        <title>Actinokineospora globicatena NBRC 15670.</title>
        <authorList>
            <person name="Ichikawa N."/>
            <person name="Sato H."/>
            <person name="Tonouchi N."/>
        </authorList>
    </citation>
    <scope>NUCLEOTIDE SEQUENCE</scope>
    <source>
        <strain evidence="9">NBRC 15670</strain>
    </source>
</reference>
<evidence type="ECO:0000256" key="5">
    <source>
        <dbReference type="SAM" id="MobiDB-lite"/>
    </source>
</evidence>
<dbReference type="GO" id="GO:0005737">
    <property type="term" value="C:cytoplasm"/>
    <property type="evidence" value="ECO:0007669"/>
    <property type="project" value="TreeGrafter"/>
</dbReference>
<feature type="compositionally biased region" description="Polar residues" evidence="5">
    <location>
        <begin position="1"/>
        <end position="22"/>
    </location>
</feature>
<dbReference type="EMBL" id="BSSD01000008">
    <property type="protein sequence ID" value="GLW94258.1"/>
    <property type="molecule type" value="Genomic_DNA"/>
</dbReference>
<dbReference type="CDD" id="cd01743">
    <property type="entry name" value="GATase1_Anthranilate_Synthase"/>
    <property type="match status" value="1"/>
</dbReference>
<comment type="similarity">
    <text evidence="1">In the C-terminal section; belongs to the anthranilate synthase component I family.</text>
</comment>
<feature type="domain" description="Glutamine amidotransferase" evidence="6">
    <location>
        <begin position="43"/>
        <end position="223"/>
    </location>
</feature>
<dbReference type="AlphaFoldDB" id="A0A9W6QSW2"/>
<evidence type="ECO:0000256" key="3">
    <source>
        <dbReference type="ARBA" id="ARBA00022679"/>
    </source>
</evidence>
<gene>
    <name evidence="9" type="ORF">Aglo03_50740</name>
</gene>
<dbReference type="Pfam" id="PF00117">
    <property type="entry name" value="GATase"/>
    <property type="match status" value="1"/>
</dbReference>
<dbReference type="InterPro" id="IPR017926">
    <property type="entry name" value="GATASE"/>
</dbReference>
<evidence type="ECO:0000256" key="4">
    <source>
        <dbReference type="ARBA" id="ARBA00022962"/>
    </source>
</evidence>
<dbReference type="GO" id="GO:0009396">
    <property type="term" value="P:folic acid-containing compound biosynthetic process"/>
    <property type="evidence" value="ECO:0007669"/>
    <property type="project" value="InterPro"/>
</dbReference>
<sequence>MLSSPIKTDNTGPGTAPAQQLCGSKRTVPDRSRGEEPPAVRTLIVDNHDSFTYNLYQALARLDGARPTVVRNDEDWDLGGLVDFDNVVISPGPGHPGLPGDFGLSRAVLAAARQPLLGVCLGHQGLCLLAGARVEHAPQVRHGRLSEVHHDGRDLFHGLPSPMRVVRYHSLAAVDLPDALEATAWSDDGVLMGVRHRERPAWGVQFHPESVATEHGVDLLANFEAMTRQWWSRHPRESVAVRSSPVPAPPPARPEPVARVLVARTTLPVTAEEAFAALYGNSAHAFWLDSAADGRFSFLGDASGPLARIATADVVAGTVTVTAADGVTVLESGFLDWLDADLAAHPVSAPPLPFDFALGWVGYLGYELKAECGGDQAHRALDPDARLVFADRAVAFDHETGEVYLLALAGDEQAAQTWLADTAARLASAPALALPVPPAIEVDLAARHDRDEYLAMIAECQRAIGDGETYEVCLTNELTASADLDVWDTYRVLRRANPARYGALLRAGDLSVLSTSPERFLAITADGVVESRPIKGTRPRGATPAEDERLRHDLATGEKDHAENLMIVDLVRNDLGVYAEVGSVEVPGLFEVETYPTVHQLVSTVRARLAEGVSAVRCVRAAFPGGSMTGAPKERTMRIIDHLERGPRGVYSGAIGYFSLTGAADLSVVIRTMIVRPGAVSFGVGGAVIALSDPAAEFEETAVKAKTMVDVLGARFPGRVPATGGRSFG</sequence>
<dbReference type="NCBIfam" id="TIGR00553">
    <property type="entry name" value="pabB"/>
    <property type="match status" value="1"/>
</dbReference>
<dbReference type="InterPro" id="IPR005802">
    <property type="entry name" value="ADC_synth_comp_1"/>
</dbReference>
<dbReference type="InterPro" id="IPR006805">
    <property type="entry name" value="Anth_synth_I_N"/>
</dbReference>
<dbReference type="InterPro" id="IPR005801">
    <property type="entry name" value="ADC_synthase"/>
</dbReference>
<dbReference type="PRINTS" id="PR00099">
    <property type="entry name" value="CPSGATASE"/>
</dbReference>
<evidence type="ECO:0000259" key="6">
    <source>
        <dbReference type="Pfam" id="PF00117"/>
    </source>
</evidence>
<feature type="compositionally biased region" description="Basic and acidic residues" evidence="5">
    <location>
        <begin position="27"/>
        <end position="37"/>
    </location>
</feature>
<dbReference type="InterPro" id="IPR019999">
    <property type="entry name" value="Anth_synth_I-like"/>
</dbReference>
<dbReference type="Pfam" id="PF00425">
    <property type="entry name" value="Chorismate_bind"/>
    <property type="match status" value="1"/>
</dbReference>
<dbReference type="Gene3D" id="3.60.120.10">
    <property type="entry name" value="Anthranilate synthase"/>
    <property type="match status" value="1"/>
</dbReference>
<feature type="domain" description="Chorismate-utilising enzyme C-terminal" evidence="7">
    <location>
        <begin position="450"/>
        <end position="704"/>
    </location>
</feature>
<dbReference type="NCBIfam" id="TIGR00566">
    <property type="entry name" value="trpG_papA"/>
    <property type="match status" value="1"/>
</dbReference>
<evidence type="ECO:0000259" key="7">
    <source>
        <dbReference type="Pfam" id="PF00425"/>
    </source>
</evidence>
<dbReference type="GO" id="GO:0046820">
    <property type="term" value="F:4-amino-4-deoxychorismate synthase activity"/>
    <property type="evidence" value="ECO:0007669"/>
    <property type="project" value="UniProtKB-EC"/>
</dbReference>
<proteinExistence type="inferred from homology"/>
<dbReference type="PRINTS" id="PR00096">
    <property type="entry name" value="GATASE"/>
</dbReference>
<feature type="region of interest" description="Disordered" evidence="5">
    <location>
        <begin position="1"/>
        <end position="37"/>
    </location>
</feature>
<evidence type="ECO:0000256" key="1">
    <source>
        <dbReference type="ARBA" id="ARBA00005970"/>
    </source>
</evidence>
<dbReference type="InterPro" id="IPR015890">
    <property type="entry name" value="Chorismate_C"/>
</dbReference>
<organism evidence="9 10">
    <name type="scientific">Actinokineospora globicatena</name>
    <dbReference type="NCBI Taxonomy" id="103729"/>
    <lineage>
        <taxon>Bacteria</taxon>
        <taxon>Bacillati</taxon>
        <taxon>Actinomycetota</taxon>
        <taxon>Actinomycetes</taxon>
        <taxon>Pseudonocardiales</taxon>
        <taxon>Pseudonocardiaceae</taxon>
        <taxon>Actinokineospora</taxon>
    </lineage>
</organism>
<evidence type="ECO:0000313" key="9">
    <source>
        <dbReference type="EMBL" id="GLW94258.1"/>
    </source>
</evidence>
<dbReference type="Proteomes" id="UP001165042">
    <property type="component" value="Unassembled WGS sequence"/>
</dbReference>
<dbReference type="Pfam" id="PF04715">
    <property type="entry name" value="Anth_synt_I_N"/>
    <property type="match status" value="1"/>
</dbReference>
<dbReference type="InterPro" id="IPR029062">
    <property type="entry name" value="Class_I_gatase-like"/>
</dbReference>
<evidence type="ECO:0000256" key="2">
    <source>
        <dbReference type="ARBA" id="ARBA00013139"/>
    </source>
</evidence>
<dbReference type="PROSITE" id="PS51273">
    <property type="entry name" value="GATASE_TYPE_1"/>
    <property type="match status" value="1"/>
</dbReference>
<dbReference type="PANTHER" id="PTHR11236">
    <property type="entry name" value="AMINOBENZOATE/ANTHRANILATE SYNTHASE"/>
    <property type="match status" value="1"/>
</dbReference>
<protein>
    <recommendedName>
        <fullName evidence="2">aminodeoxychorismate synthase</fullName>
        <ecNumber evidence="2">2.6.1.85</ecNumber>
    </recommendedName>
</protein>